<protein>
    <submittedName>
        <fullName evidence="3">Bifunctional DNA-binding transcriptional regulator/antitoxin component of YhaV-PrlF toxin-antitoxin module</fullName>
    </submittedName>
</protein>
<dbReference type="Gene3D" id="2.10.260.10">
    <property type="match status" value="1"/>
</dbReference>
<evidence type="ECO:0000313" key="3">
    <source>
        <dbReference type="EMBL" id="TCP24497.1"/>
    </source>
</evidence>
<dbReference type="Pfam" id="PF18277">
    <property type="entry name" value="AbrB_C"/>
    <property type="match status" value="1"/>
</dbReference>
<comment type="caution">
    <text evidence="3">The sequence shown here is derived from an EMBL/GenBank/DDBJ whole genome shotgun (WGS) entry which is preliminary data.</text>
</comment>
<dbReference type="InterPro" id="IPR052731">
    <property type="entry name" value="B_subtilis_Trans_State_Reg"/>
</dbReference>
<dbReference type="Pfam" id="PF18780">
    <property type="entry name" value="HNH_repeat"/>
    <property type="match status" value="1"/>
</dbReference>
<dbReference type="AlphaFoldDB" id="A0A4R2NRQ0"/>
<dbReference type="RefSeq" id="WP_165886966.1">
    <property type="nucleotide sequence ID" value="NZ_SLXK01000025.1"/>
</dbReference>
<evidence type="ECO:0000256" key="1">
    <source>
        <dbReference type="PROSITE-ProRule" id="PRU01076"/>
    </source>
</evidence>
<dbReference type="PROSITE" id="PS51740">
    <property type="entry name" value="SPOVT_ABRB"/>
    <property type="match status" value="1"/>
</dbReference>
<dbReference type="PANTHER" id="PTHR36432">
    <property type="match status" value="1"/>
</dbReference>
<sequence>MHSIGVVRKVDRLGRFAIPAELRKALDISPKDPLEISFDSHNTLTLKKYSPGTTCQITGKTDDDNLILAKYNLVLSREGAEMVMREIKRYLLEHLKDELERISTTSASVYNANKKAGEPHSSTVCRRFNMTFSEIVKLLGLKPSKAFLPKDEMLEQLTIEFNRIGSYKKNDYEKKRNKALFPYPRVLTAHLDMTWNDIIKACGCEKIRRYKIDEVSDQVLIHEYKQISDQLNHPATVRELQQLTAFSYDIYRQHFGTITELRRQCDFKIADKVDLHAITKAECQKQLLNIYKKHGRLSYSELKKRMDISMSTLFRKFNTTKINDIWNEVTGINF</sequence>
<proteinExistence type="predicted"/>
<evidence type="ECO:0000313" key="4">
    <source>
        <dbReference type="Proteomes" id="UP000295416"/>
    </source>
</evidence>
<accession>A0A4R2NRQ0</accession>
<dbReference type="PANTHER" id="PTHR36432:SF4">
    <property type="entry name" value="TRANSITION STATE REGULATOR ABH-RELATED"/>
    <property type="match status" value="1"/>
</dbReference>
<dbReference type="Pfam" id="PF04014">
    <property type="entry name" value="MazE_antitoxin"/>
    <property type="match status" value="1"/>
</dbReference>
<dbReference type="SUPFAM" id="SSF89447">
    <property type="entry name" value="AbrB/MazE/MraZ-like"/>
    <property type="match status" value="1"/>
</dbReference>
<dbReference type="EMBL" id="SLXK01000025">
    <property type="protein sequence ID" value="TCP24497.1"/>
    <property type="molecule type" value="Genomic_DNA"/>
</dbReference>
<name>A0A4R2NRQ0_9BACL</name>
<dbReference type="GO" id="GO:0003677">
    <property type="term" value="F:DNA binding"/>
    <property type="evidence" value="ECO:0007669"/>
    <property type="project" value="UniProtKB-UniRule"/>
</dbReference>
<keyword evidence="4" id="KW-1185">Reference proteome</keyword>
<dbReference type="InterPro" id="IPR041025">
    <property type="entry name" value="HNH_repeat"/>
</dbReference>
<keyword evidence="1 3" id="KW-0238">DNA-binding</keyword>
<dbReference type="InterPro" id="IPR040678">
    <property type="entry name" value="AbrB_C"/>
</dbReference>
<dbReference type="Proteomes" id="UP000295416">
    <property type="component" value="Unassembled WGS sequence"/>
</dbReference>
<organism evidence="3 4">
    <name type="scientific">Scopulibacillus darangshiensis</name>
    <dbReference type="NCBI Taxonomy" id="442528"/>
    <lineage>
        <taxon>Bacteria</taxon>
        <taxon>Bacillati</taxon>
        <taxon>Bacillota</taxon>
        <taxon>Bacilli</taxon>
        <taxon>Bacillales</taxon>
        <taxon>Sporolactobacillaceae</taxon>
        <taxon>Scopulibacillus</taxon>
    </lineage>
</organism>
<dbReference type="SMART" id="SM00966">
    <property type="entry name" value="SpoVT_AbrB"/>
    <property type="match status" value="1"/>
</dbReference>
<gene>
    <name evidence="3" type="ORF">EV207_12558</name>
</gene>
<reference evidence="3 4" key="1">
    <citation type="submission" date="2019-03" db="EMBL/GenBank/DDBJ databases">
        <title>Genomic Encyclopedia of Type Strains, Phase IV (KMG-IV): sequencing the most valuable type-strain genomes for metagenomic binning, comparative biology and taxonomic classification.</title>
        <authorList>
            <person name="Goeker M."/>
        </authorList>
    </citation>
    <scope>NUCLEOTIDE SEQUENCE [LARGE SCALE GENOMIC DNA]</scope>
    <source>
        <strain evidence="3 4">DSM 19377</strain>
    </source>
</reference>
<feature type="domain" description="SpoVT-AbrB" evidence="2">
    <location>
        <begin position="5"/>
        <end position="51"/>
    </location>
</feature>
<dbReference type="InterPro" id="IPR007159">
    <property type="entry name" value="SpoVT-AbrB_dom"/>
</dbReference>
<dbReference type="InterPro" id="IPR037914">
    <property type="entry name" value="SpoVT-AbrB_sf"/>
</dbReference>
<evidence type="ECO:0000259" key="2">
    <source>
        <dbReference type="PROSITE" id="PS51740"/>
    </source>
</evidence>